<keyword evidence="5" id="KW-0539">Nucleus</keyword>
<evidence type="ECO:0000313" key="7">
    <source>
        <dbReference type="Proteomes" id="UP001152795"/>
    </source>
</evidence>
<dbReference type="SMART" id="SM00184">
    <property type="entry name" value="RING"/>
    <property type="match status" value="1"/>
</dbReference>
<dbReference type="GO" id="GO:0008270">
    <property type="term" value="F:zinc ion binding"/>
    <property type="evidence" value="ECO:0007669"/>
    <property type="project" value="UniProtKB-KW"/>
</dbReference>
<comment type="subcellular location">
    <subcellularLocation>
        <location evidence="1">Nucleus</location>
    </subcellularLocation>
</comment>
<gene>
    <name evidence="6" type="ORF">PACLA_8A083654</name>
</gene>
<dbReference type="Proteomes" id="UP001152795">
    <property type="component" value="Unassembled WGS sequence"/>
</dbReference>
<evidence type="ECO:0000256" key="3">
    <source>
        <dbReference type="ARBA" id="ARBA00022771"/>
    </source>
</evidence>
<evidence type="ECO:0000313" key="6">
    <source>
        <dbReference type="EMBL" id="CAB4002656.1"/>
    </source>
</evidence>
<keyword evidence="4" id="KW-0862">Zinc</keyword>
<protein>
    <submittedName>
        <fullName evidence="6">Polycomb group RING finger 1-like isoform X2</fullName>
    </submittedName>
</protein>
<dbReference type="FunFam" id="3.30.40.10:FF:000122">
    <property type="entry name" value="polycomb group RING finger protein 1"/>
    <property type="match status" value="1"/>
</dbReference>
<evidence type="ECO:0000256" key="5">
    <source>
        <dbReference type="ARBA" id="ARBA00023242"/>
    </source>
</evidence>
<evidence type="ECO:0000256" key="2">
    <source>
        <dbReference type="ARBA" id="ARBA00022723"/>
    </source>
</evidence>
<organism evidence="6 7">
    <name type="scientific">Paramuricea clavata</name>
    <name type="common">Red gorgonian</name>
    <name type="synonym">Violescent sea-whip</name>
    <dbReference type="NCBI Taxonomy" id="317549"/>
    <lineage>
        <taxon>Eukaryota</taxon>
        <taxon>Metazoa</taxon>
        <taxon>Cnidaria</taxon>
        <taxon>Anthozoa</taxon>
        <taxon>Octocorallia</taxon>
        <taxon>Malacalcyonacea</taxon>
        <taxon>Plexauridae</taxon>
        <taxon>Paramuricea</taxon>
    </lineage>
</organism>
<comment type="caution">
    <text evidence="6">The sequence shown here is derived from an EMBL/GenBank/DDBJ whole genome shotgun (WGS) entry which is preliminary data.</text>
</comment>
<dbReference type="EMBL" id="CACRXK020004411">
    <property type="protein sequence ID" value="CAB4002656.1"/>
    <property type="molecule type" value="Genomic_DNA"/>
</dbReference>
<dbReference type="PROSITE" id="PS50089">
    <property type="entry name" value="ZF_RING_2"/>
    <property type="match status" value="1"/>
</dbReference>
<dbReference type="SUPFAM" id="SSF57850">
    <property type="entry name" value="RING/U-box"/>
    <property type="match status" value="1"/>
</dbReference>
<dbReference type="AlphaFoldDB" id="A0A7D9I884"/>
<proteinExistence type="predicted"/>
<evidence type="ECO:0000256" key="1">
    <source>
        <dbReference type="ARBA" id="ARBA00004123"/>
    </source>
</evidence>
<dbReference type="Pfam" id="PF16207">
    <property type="entry name" value="RAWUL"/>
    <property type="match status" value="1"/>
</dbReference>
<keyword evidence="3" id="KW-0863">Zinc-finger</keyword>
<dbReference type="Gene3D" id="3.30.40.10">
    <property type="entry name" value="Zinc/RING finger domain, C3HC4 (zinc finger)"/>
    <property type="match status" value="1"/>
</dbReference>
<dbReference type="InterPro" id="IPR001841">
    <property type="entry name" value="Znf_RING"/>
</dbReference>
<dbReference type="OrthoDB" id="1305878at2759"/>
<dbReference type="Gene3D" id="3.10.20.90">
    <property type="entry name" value="Phosphatidylinositol 3-kinase Catalytic Subunit, Chain A, domain 1"/>
    <property type="match status" value="1"/>
</dbReference>
<dbReference type="InterPro" id="IPR032443">
    <property type="entry name" value="RAWUL"/>
</dbReference>
<dbReference type="PROSITE" id="PS00518">
    <property type="entry name" value="ZF_RING_1"/>
    <property type="match status" value="1"/>
</dbReference>
<dbReference type="Pfam" id="PF13923">
    <property type="entry name" value="zf-C3HC4_2"/>
    <property type="match status" value="1"/>
</dbReference>
<accession>A0A7D9I884</accession>
<reference evidence="6" key="1">
    <citation type="submission" date="2020-04" db="EMBL/GenBank/DDBJ databases">
        <authorList>
            <person name="Alioto T."/>
            <person name="Alioto T."/>
            <person name="Gomez Garrido J."/>
        </authorList>
    </citation>
    <scope>NUCLEOTIDE SEQUENCE</scope>
    <source>
        <strain evidence="6">A484AB</strain>
    </source>
</reference>
<dbReference type="GO" id="GO:0005634">
    <property type="term" value="C:nucleus"/>
    <property type="evidence" value="ECO:0007669"/>
    <property type="project" value="UniProtKB-SubCell"/>
</dbReference>
<evidence type="ECO:0000256" key="4">
    <source>
        <dbReference type="ARBA" id="ARBA00022833"/>
    </source>
</evidence>
<dbReference type="InterPro" id="IPR013083">
    <property type="entry name" value="Znf_RING/FYVE/PHD"/>
</dbReference>
<dbReference type="InterPro" id="IPR017907">
    <property type="entry name" value="Znf_RING_CS"/>
</dbReference>
<keyword evidence="2" id="KW-0479">Metal-binding</keyword>
<keyword evidence="7" id="KW-1185">Reference proteome</keyword>
<sequence>MDKVVKIREINPHIVCSLCAGYFIDATTITECLHTFCRRCIVKYLQLSKYCPTCNLKIHETQPLLNVSLDRTMQDIVFKVVPNLFEDEEAKEHAFYEERGMPVPKKETEECDSDDGSHSPIRNDVTEYMNSFRDDELISICLKPYGSSETYEKPALSRQYLRCSHRVVILHLAKLLRKKMNLSPDKQLEFLCENELVNPAISMKQLYMTHWGGKELPMCLHYRIYSSKSFEEIIPAEENLSMTEDTWL</sequence>
<dbReference type="PANTHER" id="PTHR45893">
    <property type="entry name" value="POLYCOMB GROUP RING FINGER PROTEIN"/>
    <property type="match status" value="1"/>
</dbReference>
<name>A0A7D9I884_PARCT</name>
<dbReference type="InterPro" id="IPR051507">
    <property type="entry name" value="PcG_RING_finger"/>
</dbReference>